<protein>
    <submittedName>
        <fullName evidence="6">Uncharacterized protein LOC106470311</fullName>
    </submittedName>
</protein>
<keyword evidence="5" id="KW-1185">Reference proteome</keyword>
<dbReference type="InterPro" id="IPR013783">
    <property type="entry name" value="Ig-like_fold"/>
</dbReference>
<evidence type="ECO:0000313" key="5">
    <source>
        <dbReference type="Proteomes" id="UP000694941"/>
    </source>
</evidence>
<feature type="repeat" description="Filamin" evidence="3">
    <location>
        <begin position="428"/>
        <end position="518"/>
    </location>
</feature>
<gene>
    <name evidence="6" type="primary">LOC106470311</name>
</gene>
<dbReference type="Pfam" id="PF00630">
    <property type="entry name" value="Filamin"/>
    <property type="match status" value="1"/>
</dbReference>
<feature type="region of interest" description="Disordered" evidence="4">
    <location>
        <begin position="24"/>
        <end position="52"/>
    </location>
</feature>
<feature type="region of interest" description="Disordered" evidence="4">
    <location>
        <begin position="258"/>
        <end position="280"/>
    </location>
</feature>
<accession>A0ABM1TFI9</accession>
<evidence type="ECO:0000256" key="4">
    <source>
        <dbReference type="SAM" id="MobiDB-lite"/>
    </source>
</evidence>
<feature type="compositionally biased region" description="Polar residues" evidence="4">
    <location>
        <begin position="32"/>
        <end position="43"/>
    </location>
</feature>
<dbReference type="RefSeq" id="XP_022254645.1">
    <property type="nucleotide sequence ID" value="XM_022398937.1"/>
</dbReference>
<dbReference type="Proteomes" id="UP000694941">
    <property type="component" value="Unplaced"/>
</dbReference>
<dbReference type="InterPro" id="IPR044801">
    <property type="entry name" value="Filamin"/>
</dbReference>
<keyword evidence="2" id="KW-0677">Repeat</keyword>
<dbReference type="PANTHER" id="PTHR38537:SF8">
    <property type="entry name" value="FILAMIN-A"/>
    <property type="match status" value="1"/>
</dbReference>
<proteinExistence type="inferred from homology"/>
<name>A0ABM1TFI9_LIMPO</name>
<sequence>MVKDRVQKWENSFTSKLTINLQNPSYGDKSIKSNSLSDLTSNNQDRDSKTQPTFSSLQLYIKEQNAFALTENIKDDTKLTPLKSKFRTEKKESQVFSQNSTNFDEKDRYKPSKLASDEATEVFHHEEDKTENKTEFEERQWKIEQARSVCQQQKSDTRESTFQKGKPFPNNISCCNCRTKTTVDIGVQVETGDFIVKEQQAAVPSLSTVPTYKVDTSNYSVSKINSGYQSSSSGYGGKSFSSAPLSSFGSTSQISIFGGQDSDVTEDSNNGEPNQTNVGVTLIQWNKKSRDRSNSEPKNHMGAYNNFDKIIQEKKTIMNCNCNSQVKRNPLFNKSYPIMLDEENCLGEGHRQYFFEEETESSKGFIDDEIPDYATLVLGDYVSFTGLVDSDRPISHQELTALDCKEENNNDNSTSGEKYETHILLPRPEKCRAFGAGVYYGQVGVKNHFQVKTGEAGKGSLTVSIQGPGRHDVLETTVTYIGDDMYEIMYEVSDPGYYIISVKWCEWNILESPFICKVTY</sequence>
<reference evidence="6" key="1">
    <citation type="submission" date="2025-08" db="UniProtKB">
        <authorList>
            <consortium name="RefSeq"/>
        </authorList>
    </citation>
    <scope>IDENTIFICATION</scope>
    <source>
        <tissue evidence="6">Muscle</tissue>
    </source>
</reference>
<evidence type="ECO:0000256" key="2">
    <source>
        <dbReference type="ARBA" id="ARBA00022737"/>
    </source>
</evidence>
<dbReference type="SUPFAM" id="SSF81296">
    <property type="entry name" value="E set domains"/>
    <property type="match status" value="1"/>
</dbReference>
<evidence type="ECO:0000313" key="6">
    <source>
        <dbReference type="RefSeq" id="XP_022254645.1"/>
    </source>
</evidence>
<dbReference type="InterPro" id="IPR014756">
    <property type="entry name" value="Ig_E-set"/>
</dbReference>
<evidence type="ECO:0000256" key="1">
    <source>
        <dbReference type="ARBA" id="ARBA00009238"/>
    </source>
</evidence>
<dbReference type="InterPro" id="IPR017868">
    <property type="entry name" value="Filamin/ABP280_repeat-like"/>
</dbReference>
<dbReference type="PANTHER" id="PTHR38537">
    <property type="entry name" value="JITTERBUG, ISOFORM N"/>
    <property type="match status" value="1"/>
</dbReference>
<dbReference type="InterPro" id="IPR001298">
    <property type="entry name" value="Filamin/ABP280_rpt"/>
</dbReference>
<dbReference type="PROSITE" id="PS50194">
    <property type="entry name" value="FILAMIN_REPEAT"/>
    <property type="match status" value="1"/>
</dbReference>
<dbReference type="GeneID" id="106470311"/>
<dbReference type="SMART" id="SM00557">
    <property type="entry name" value="IG_FLMN"/>
    <property type="match status" value="1"/>
</dbReference>
<comment type="similarity">
    <text evidence="1">Belongs to the filamin family.</text>
</comment>
<organism evidence="5 6">
    <name type="scientific">Limulus polyphemus</name>
    <name type="common">Atlantic horseshoe crab</name>
    <dbReference type="NCBI Taxonomy" id="6850"/>
    <lineage>
        <taxon>Eukaryota</taxon>
        <taxon>Metazoa</taxon>
        <taxon>Ecdysozoa</taxon>
        <taxon>Arthropoda</taxon>
        <taxon>Chelicerata</taxon>
        <taxon>Merostomata</taxon>
        <taxon>Xiphosura</taxon>
        <taxon>Limulidae</taxon>
        <taxon>Limulus</taxon>
    </lineage>
</organism>
<feature type="compositionally biased region" description="Polar residues" evidence="4">
    <location>
        <begin position="267"/>
        <end position="280"/>
    </location>
</feature>
<evidence type="ECO:0000256" key="3">
    <source>
        <dbReference type="PROSITE-ProRule" id="PRU00087"/>
    </source>
</evidence>
<dbReference type="Gene3D" id="2.60.40.10">
    <property type="entry name" value="Immunoglobulins"/>
    <property type="match status" value="1"/>
</dbReference>